<dbReference type="GO" id="GO:0000077">
    <property type="term" value="P:DNA damage checkpoint signaling"/>
    <property type="evidence" value="ECO:0007669"/>
    <property type="project" value="InterPro"/>
</dbReference>
<feature type="compositionally biased region" description="Polar residues" evidence="6">
    <location>
        <begin position="314"/>
        <end position="328"/>
    </location>
</feature>
<gene>
    <name evidence="7" type="ORF">PPACK8108_LOCUS11652</name>
</gene>
<keyword evidence="5" id="KW-0539">Nucleus</keyword>
<feature type="compositionally biased region" description="Low complexity" evidence="6">
    <location>
        <begin position="158"/>
        <end position="172"/>
    </location>
</feature>
<keyword evidence="3" id="KW-0227">DNA damage</keyword>
<dbReference type="GO" id="GO:0006281">
    <property type="term" value="P:DNA repair"/>
    <property type="evidence" value="ECO:0007669"/>
    <property type="project" value="UniProtKB-KW"/>
</dbReference>
<dbReference type="GO" id="GO:0030896">
    <property type="term" value="C:checkpoint clamp complex"/>
    <property type="evidence" value="ECO:0007669"/>
    <property type="project" value="TreeGrafter"/>
</dbReference>
<dbReference type="PANTHER" id="PTHR10870:SF0">
    <property type="entry name" value="CELL CYCLE CHECKPOINT PROTEIN RAD1"/>
    <property type="match status" value="1"/>
</dbReference>
<comment type="similarity">
    <text evidence="2">Belongs to the rad1 family.</text>
</comment>
<dbReference type="Pfam" id="PF02144">
    <property type="entry name" value="Rad1"/>
    <property type="match status" value="1"/>
</dbReference>
<evidence type="ECO:0000256" key="5">
    <source>
        <dbReference type="ARBA" id="ARBA00023242"/>
    </source>
</evidence>
<dbReference type="Gene3D" id="3.70.10.10">
    <property type="match status" value="2"/>
</dbReference>
<comment type="caution">
    <text evidence="7">The sequence shown here is derived from an EMBL/GenBank/DDBJ whole genome shotgun (WGS) entry which is preliminary data.</text>
</comment>
<name>A0AAV0B2H6_PHAPC</name>
<keyword evidence="4" id="KW-0234">DNA repair</keyword>
<dbReference type="PRINTS" id="PR01245">
    <property type="entry name" value="RAD1REC1"/>
</dbReference>
<feature type="region of interest" description="Disordered" evidence="6">
    <location>
        <begin position="158"/>
        <end position="213"/>
    </location>
</feature>
<evidence type="ECO:0000256" key="4">
    <source>
        <dbReference type="ARBA" id="ARBA00023204"/>
    </source>
</evidence>
<dbReference type="Proteomes" id="UP001153365">
    <property type="component" value="Unassembled WGS sequence"/>
</dbReference>
<dbReference type="AlphaFoldDB" id="A0AAV0B2H6"/>
<evidence type="ECO:0000256" key="1">
    <source>
        <dbReference type="ARBA" id="ARBA00004123"/>
    </source>
</evidence>
<protein>
    <submittedName>
        <fullName evidence="7">Rad1/Rec1/Rad17</fullName>
    </submittedName>
</protein>
<dbReference type="PANTHER" id="PTHR10870">
    <property type="entry name" value="CELL CYCLE CHECKPOINT PROTEIN RAD1"/>
    <property type="match status" value="1"/>
</dbReference>
<dbReference type="InterPro" id="IPR003021">
    <property type="entry name" value="Rad1_Rec1_Rad17"/>
</dbReference>
<evidence type="ECO:0000313" key="7">
    <source>
        <dbReference type="EMBL" id="CAH7676511.1"/>
    </source>
</evidence>
<comment type="subcellular location">
    <subcellularLocation>
        <location evidence="1">Nucleus</location>
    </subcellularLocation>
</comment>
<evidence type="ECO:0000256" key="6">
    <source>
        <dbReference type="SAM" id="MobiDB-lite"/>
    </source>
</evidence>
<organism evidence="7 8">
    <name type="scientific">Phakopsora pachyrhizi</name>
    <name type="common">Asian soybean rust disease fungus</name>
    <dbReference type="NCBI Taxonomy" id="170000"/>
    <lineage>
        <taxon>Eukaryota</taxon>
        <taxon>Fungi</taxon>
        <taxon>Dikarya</taxon>
        <taxon>Basidiomycota</taxon>
        <taxon>Pucciniomycotina</taxon>
        <taxon>Pucciniomycetes</taxon>
        <taxon>Pucciniales</taxon>
        <taxon>Phakopsoraceae</taxon>
        <taxon>Phakopsora</taxon>
    </lineage>
</organism>
<evidence type="ECO:0000313" key="8">
    <source>
        <dbReference type="Proteomes" id="UP001153365"/>
    </source>
</evidence>
<reference evidence="7" key="1">
    <citation type="submission" date="2022-06" db="EMBL/GenBank/DDBJ databases">
        <authorList>
            <consortium name="SYNGENTA / RWTH Aachen University"/>
        </authorList>
    </citation>
    <scope>NUCLEOTIDE SEQUENCE</scope>
</reference>
<keyword evidence="8" id="KW-1185">Reference proteome</keyword>
<sequence length="459" mass="51988">MGSVLLNLNLLNQSPRLNQTSDQQQSVFYCYSDCLRSLSILLSTLNFSRRCNFQISDTGIHLDLQVGNTLQAHAYLEKSTFSEWYFSNPNQSTLPTTQVGGINSDDRSAVVDRFSDVVCQLSNQSTPSQEQQELSNYQFEISISTLIECLNIFGTASATTSNTNTNTNTNSNQKFNYNPKPPLNSLANGYEDQVDGRDQKGSRSVFRHGSDDRSRLVRRQPSSAIRITYDGLGQPLVLLIEDSGVVTRCALVTYEPEELAEMMFLKENQVVQLIMKSDWLKSAFEQFDEKTSTEITMIFCSKAYNDHLRRKQASKTNQSRKSNRNNSPDSHHVKHQVNDEEEEEEGLSYPSFRIQVDGTMGDWIIDFPNDRDILESFEFNLPDHLDDEGIETMGIVKNSYKLSNILKFKKALDVSTKASLRVDDTGFMSLQLLIPLDESSNLRVKKGYVEFLCVPIEDG</sequence>
<dbReference type="EMBL" id="CALTRL010002713">
    <property type="protein sequence ID" value="CAH7676511.1"/>
    <property type="molecule type" value="Genomic_DNA"/>
</dbReference>
<evidence type="ECO:0000256" key="2">
    <source>
        <dbReference type="ARBA" id="ARBA00010991"/>
    </source>
</evidence>
<accession>A0AAV0B2H6</accession>
<feature type="region of interest" description="Disordered" evidence="6">
    <location>
        <begin position="310"/>
        <end position="349"/>
    </location>
</feature>
<evidence type="ECO:0000256" key="3">
    <source>
        <dbReference type="ARBA" id="ARBA00022763"/>
    </source>
</evidence>
<proteinExistence type="inferred from homology"/>